<organism evidence="2">
    <name type="scientific">Pithovirus LCPAC304</name>
    <dbReference type="NCBI Taxonomy" id="2506594"/>
    <lineage>
        <taxon>Viruses</taxon>
        <taxon>Pithoviruses</taxon>
    </lineage>
</organism>
<sequence length="182" mass="21785">MPRIKKGLVKKQKELRAEERRLVAEKRKLQEERMRLKKEKERKIRLWDAQYRPKIGTSVIYRSVEKLANGKQRTTYSWGPVIKSKRHTNGGFDFEVEMHACGTDQERYTLIFEDHHLVPTQGDYSCFTDAYVKHLKKEDDYVSLVMHTYQMGRKKLIFPSRTCKYRERCTNKKVGHLLNVRH</sequence>
<feature type="coiled-coil region" evidence="1">
    <location>
        <begin position="8"/>
        <end position="46"/>
    </location>
</feature>
<evidence type="ECO:0000313" key="2">
    <source>
        <dbReference type="EMBL" id="QBK91787.1"/>
    </source>
</evidence>
<dbReference type="EMBL" id="MK500565">
    <property type="protein sequence ID" value="QBK91787.1"/>
    <property type="molecule type" value="Genomic_DNA"/>
</dbReference>
<evidence type="ECO:0000256" key="1">
    <source>
        <dbReference type="SAM" id="Coils"/>
    </source>
</evidence>
<reference evidence="2" key="1">
    <citation type="journal article" date="2019" name="MBio">
        <title>Virus Genomes from Deep Sea Sediments Expand the Ocean Megavirome and Support Independent Origins of Viral Gigantism.</title>
        <authorList>
            <person name="Backstrom D."/>
            <person name="Yutin N."/>
            <person name="Jorgensen S.L."/>
            <person name="Dharamshi J."/>
            <person name="Homa F."/>
            <person name="Zaremba-Niedwiedzka K."/>
            <person name="Spang A."/>
            <person name="Wolf Y.I."/>
            <person name="Koonin E.V."/>
            <person name="Ettema T.J."/>
        </authorList>
    </citation>
    <scope>NUCLEOTIDE SEQUENCE</scope>
</reference>
<accession>A0A481Z7N5</accession>
<protein>
    <submittedName>
        <fullName evidence="2">Uncharacterized protein</fullName>
    </submittedName>
</protein>
<gene>
    <name evidence="2" type="ORF">LCPAC304_01250</name>
</gene>
<name>A0A481Z7N5_9VIRU</name>
<keyword evidence="1" id="KW-0175">Coiled coil</keyword>
<proteinExistence type="predicted"/>